<protein>
    <submittedName>
        <fullName evidence="2">Uncharacterized protein</fullName>
    </submittedName>
</protein>
<dbReference type="HOGENOM" id="CLU_2403423_0_0_1"/>
<accession>A0A0E0JNB6</accession>
<sequence length="93" mass="11066">MLRLAVAATGYYNLETVSNLKREILRKRHTSDVTNLIATELRRKRERERYASLSTKQKQARLQKNREYKQRKKEATTSLSELEHVADFFPLRD</sequence>
<evidence type="ECO:0000313" key="3">
    <source>
        <dbReference type="Proteomes" id="UP000026962"/>
    </source>
</evidence>
<organism evidence="2">
    <name type="scientific">Oryza punctata</name>
    <name type="common">Red rice</name>
    <dbReference type="NCBI Taxonomy" id="4537"/>
    <lineage>
        <taxon>Eukaryota</taxon>
        <taxon>Viridiplantae</taxon>
        <taxon>Streptophyta</taxon>
        <taxon>Embryophyta</taxon>
        <taxon>Tracheophyta</taxon>
        <taxon>Spermatophyta</taxon>
        <taxon>Magnoliopsida</taxon>
        <taxon>Liliopsida</taxon>
        <taxon>Poales</taxon>
        <taxon>Poaceae</taxon>
        <taxon>BOP clade</taxon>
        <taxon>Oryzoideae</taxon>
        <taxon>Oryzeae</taxon>
        <taxon>Oryzinae</taxon>
        <taxon>Oryza</taxon>
    </lineage>
</organism>
<dbReference type="Gramene" id="OPUNC01G28890.1">
    <property type="protein sequence ID" value="OPUNC01G28890.1"/>
    <property type="gene ID" value="OPUNC01G28890"/>
</dbReference>
<evidence type="ECO:0000313" key="2">
    <source>
        <dbReference type="EnsemblPlants" id="OPUNC01G28890.1"/>
    </source>
</evidence>
<dbReference type="Proteomes" id="UP000026962">
    <property type="component" value="Chromosome 1"/>
</dbReference>
<dbReference type="AlphaFoldDB" id="A0A0E0JNB6"/>
<reference evidence="2" key="2">
    <citation type="submission" date="2018-05" db="EMBL/GenBank/DDBJ databases">
        <title>OpunRS2 (Oryza punctata Reference Sequence Version 2).</title>
        <authorList>
            <person name="Zhang J."/>
            <person name="Kudrna D."/>
            <person name="Lee S."/>
            <person name="Talag J."/>
            <person name="Welchert J."/>
            <person name="Wing R.A."/>
        </authorList>
    </citation>
    <scope>NUCLEOTIDE SEQUENCE [LARGE SCALE GENOMIC DNA]</scope>
</reference>
<name>A0A0E0JNB6_ORYPU</name>
<evidence type="ECO:0000256" key="1">
    <source>
        <dbReference type="SAM" id="MobiDB-lite"/>
    </source>
</evidence>
<reference evidence="2" key="1">
    <citation type="submission" date="2015-04" db="UniProtKB">
        <authorList>
            <consortium name="EnsemblPlants"/>
        </authorList>
    </citation>
    <scope>IDENTIFICATION</scope>
</reference>
<dbReference type="STRING" id="4537.A0A0E0JNB6"/>
<dbReference type="EnsemblPlants" id="OPUNC01G28890.1">
    <property type="protein sequence ID" value="OPUNC01G28890.1"/>
    <property type="gene ID" value="OPUNC01G28890"/>
</dbReference>
<keyword evidence="3" id="KW-1185">Reference proteome</keyword>
<proteinExistence type="predicted"/>
<feature type="region of interest" description="Disordered" evidence="1">
    <location>
        <begin position="47"/>
        <end position="76"/>
    </location>
</feature>